<dbReference type="InterPro" id="IPR024747">
    <property type="entry name" value="Pyridox_Oxase-rel"/>
</dbReference>
<protein>
    <submittedName>
        <fullName evidence="2">Pyridoxamine 5'-phosphate oxidase family protein</fullName>
    </submittedName>
</protein>
<proteinExistence type="predicted"/>
<dbReference type="AlphaFoldDB" id="A0A7Y2Q1L7"/>
<name>A0A7Y2Q1L7_9MICO</name>
<dbReference type="EMBL" id="JABEMB010000011">
    <property type="protein sequence ID" value="NNH04060.1"/>
    <property type="molecule type" value="Genomic_DNA"/>
</dbReference>
<dbReference type="Pfam" id="PF12900">
    <property type="entry name" value="Pyridox_ox_2"/>
    <property type="match status" value="1"/>
</dbReference>
<organism evidence="2 3">
    <name type="scientific">Microbacterium ulmi</name>
    <dbReference type="NCBI Taxonomy" id="179095"/>
    <lineage>
        <taxon>Bacteria</taxon>
        <taxon>Bacillati</taxon>
        <taxon>Actinomycetota</taxon>
        <taxon>Actinomycetes</taxon>
        <taxon>Micrococcales</taxon>
        <taxon>Microbacteriaceae</taxon>
        <taxon>Microbacterium</taxon>
    </lineage>
</organism>
<reference evidence="2 3" key="1">
    <citation type="submission" date="2020-05" db="EMBL/GenBank/DDBJ databases">
        <title>MicrobeNet Type strains.</title>
        <authorList>
            <person name="Nicholson A.C."/>
        </authorList>
    </citation>
    <scope>NUCLEOTIDE SEQUENCE [LARGE SCALE GENOMIC DNA]</scope>
    <source>
        <strain evidence="2 3">JCM 14282</strain>
    </source>
</reference>
<dbReference type="Proteomes" id="UP000543598">
    <property type="component" value="Unassembled WGS sequence"/>
</dbReference>
<gene>
    <name evidence="2" type="ORF">HLA99_09390</name>
</gene>
<feature type="region of interest" description="Disordered" evidence="1">
    <location>
        <begin position="150"/>
        <end position="211"/>
    </location>
</feature>
<evidence type="ECO:0000256" key="1">
    <source>
        <dbReference type="SAM" id="MobiDB-lite"/>
    </source>
</evidence>
<keyword evidence="3" id="KW-1185">Reference proteome</keyword>
<dbReference type="SUPFAM" id="SSF50475">
    <property type="entry name" value="FMN-binding split barrel"/>
    <property type="match status" value="1"/>
</dbReference>
<dbReference type="Gene3D" id="2.30.110.10">
    <property type="entry name" value="Electron Transport, Fmn-binding Protein, Chain A"/>
    <property type="match status" value="1"/>
</dbReference>
<comment type="caution">
    <text evidence="2">The sequence shown here is derived from an EMBL/GenBank/DDBJ whole genome shotgun (WGS) entry which is preliminary data.</text>
</comment>
<accession>A0A7Y2Q1L7</accession>
<dbReference type="RefSeq" id="WP_167036579.1">
    <property type="nucleotide sequence ID" value="NZ_BAAANA010000001.1"/>
</dbReference>
<sequence length="211" mass="22824">MNAAPRNPYEIATAHRVRPDPREDTLIEKLNTAECWRLLERARLGRLALKGLDGAPDVFPMNFLVHSGCIYLRSAPGSKLLDIVEHPEAAFEVDGESAAQRWSVVVRGSVQRLDADDEIHESGVLDLVSWSPTGKHDFIRLAPTAVTGRRFHKPASVRASRGADSQDDPQDGGRVEGGPVEGSADAAAAPRTRDGGHKPVAIPHFAPPPPE</sequence>
<evidence type="ECO:0000313" key="3">
    <source>
        <dbReference type="Proteomes" id="UP000543598"/>
    </source>
</evidence>
<evidence type="ECO:0000313" key="2">
    <source>
        <dbReference type="EMBL" id="NNH04060.1"/>
    </source>
</evidence>
<dbReference type="InterPro" id="IPR012349">
    <property type="entry name" value="Split_barrel_FMN-bd"/>
</dbReference>